<dbReference type="InterPro" id="IPR013321">
    <property type="entry name" value="Arc_rbn_hlx_hlx"/>
</dbReference>
<dbReference type="PANTHER" id="PTHR38781:SF1">
    <property type="entry name" value="ANTITOXIN DINJ-RELATED"/>
    <property type="match status" value="1"/>
</dbReference>
<dbReference type="PANTHER" id="PTHR38781">
    <property type="entry name" value="ANTITOXIN DINJ-RELATED"/>
    <property type="match status" value="1"/>
</dbReference>
<evidence type="ECO:0000313" key="5">
    <source>
        <dbReference type="Proteomes" id="UP000570514"/>
    </source>
</evidence>
<feature type="domain" description="Stability determinant" evidence="3">
    <location>
        <begin position="59"/>
        <end position="84"/>
    </location>
</feature>
<evidence type="ECO:0000313" key="4">
    <source>
        <dbReference type="EMBL" id="NIK87068.1"/>
    </source>
</evidence>
<evidence type="ECO:0000259" key="3">
    <source>
        <dbReference type="Pfam" id="PF21217"/>
    </source>
</evidence>
<dbReference type="InterPro" id="IPR048851">
    <property type="entry name" value="PaaA2_dom"/>
</dbReference>
<dbReference type="EMBL" id="JAASRM010000001">
    <property type="protein sequence ID" value="NIK87068.1"/>
    <property type="molecule type" value="Genomic_DNA"/>
</dbReference>
<dbReference type="GO" id="GO:0006351">
    <property type="term" value="P:DNA-templated transcription"/>
    <property type="evidence" value="ECO:0007669"/>
    <property type="project" value="TreeGrafter"/>
</dbReference>
<comment type="caution">
    <text evidence="4">The sequence shown here is derived from an EMBL/GenBank/DDBJ whole genome shotgun (WGS) entry which is preliminary data.</text>
</comment>
<keyword evidence="5" id="KW-1185">Reference proteome</keyword>
<dbReference type="InterPro" id="IPR007337">
    <property type="entry name" value="RelB/DinJ"/>
</dbReference>
<accession>A0A846MU89</accession>
<organism evidence="4 5">
    <name type="scientific">Rhizomicrobium palustre</name>
    <dbReference type="NCBI Taxonomy" id="189966"/>
    <lineage>
        <taxon>Bacteria</taxon>
        <taxon>Pseudomonadati</taxon>
        <taxon>Pseudomonadota</taxon>
        <taxon>Alphaproteobacteria</taxon>
        <taxon>Micropepsales</taxon>
        <taxon>Micropepsaceae</taxon>
        <taxon>Rhizomicrobium</taxon>
    </lineage>
</organism>
<dbReference type="NCBIfam" id="TIGR02384">
    <property type="entry name" value="RelB_DinJ"/>
    <property type="match status" value="1"/>
</dbReference>
<evidence type="ECO:0000256" key="1">
    <source>
        <dbReference type="ARBA" id="ARBA00010562"/>
    </source>
</evidence>
<dbReference type="Pfam" id="PF04221">
    <property type="entry name" value="RelB"/>
    <property type="match status" value="1"/>
</dbReference>
<keyword evidence="2" id="KW-1277">Toxin-antitoxin system</keyword>
<sequence length="100" mass="11035">MSSSNSLIQARIDPEVKEQAAAVLEGVGLTISDAVRILLTRTAKEGALPFELIHDKTAHDAWFKAKVREALEDMRPALPNDEVKARFVRRRAAALRKAEG</sequence>
<dbReference type="Gene3D" id="1.10.1220.10">
    <property type="entry name" value="Met repressor-like"/>
    <property type="match status" value="1"/>
</dbReference>
<dbReference type="AlphaFoldDB" id="A0A846MU89"/>
<protein>
    <submittedName>
        <fullName evidence="4">DNA-damage-inducible protein J</fullName>
    </submittedName>
</protein>
<dbReference type="RefSeq" id="WP_167080330.1">
    <property type="nucleotide sequence ID" value="NZ_BAAADC010000001.1"/>
</dbReference>
<gene>
    <name evidence="4" type="ORF">FHS83_000386</name>
</gene>
<dbReference type="Pfam" id="PF21217">
    <property type="entry name" value="PaaA2"/>
    <property type="match status" value="1"/>
</dbReference>
<name>A0A846MU89_9PROT</name>
<comment type="similarity">
    <text evidence="1">Belongs to the RelB/DinJ antitoxin family.</text>
</comment>
<proteinExistence type="inferred from homology"/>
<dbReference type="Proteomes" id="UP000570514">
    <property type="component" value="Unassembled WGS sequence"/>
</dbReference>
<dbReference type="GO" id="GO:0006355">
    <property type="term" value="P:regulation of DNA-templated transcription"/>
    <property type="evidence" value="ECO:0007669"/>
    <property type="project" value="InterPro"/>
</dbReference>
<reference evidence="4 5" key="1">
    <citation type="submission" date="2020-03" db="EMBL/GenBank/DDBJ databases">
        <title>Genomic Encyclopedia of Type Strains, Phase IV (KMG-IV): sequencing the most valuable type-strain genomes for metagenomic binning, comparative biology and taxonomic classification.</title>
        <authorList>
            <person name="Goeker M."/>
        </authorList>
    </citation>
    <scope>NUCLEOTIDE SEQUENCE [LARGE SCALE GENOMIC DNA]</scope>
    <source>
        <strain evidence="4 5">DSM 19867</strain>
    </source>
</reference>
<evidence type="ECO:0000256" key="2">
    <source>
        <dbReference type="ARBA" id="ARBA00022649"/>
    </source>
</evidence>